<accession>A0A4R6YY19</accession>
<reference evidence="2 3" key="1">
    <citation type="submission" date="2019-03" db="EMBL/GenBank/DDBJ databases">
        <title>Genomic Encyclopedia of Type Strains, Phase IV (KMG-IV): sequencing the most valuable type-strain genomes for metagenomic binning, comparative biology and taxonomic classification.</title>
        <authorList>
            <person name="Goeker M."/>
        </authorList>
    </citation>
    <scope>NUCLEOTIDE SEQUENCE [LARGE SCALE GENOMIC DNA]</scope>
    <source>
        <strain evidence="2 3">DSM 21667</strain>
    </source>
</reference>
<feature type="signal peptide" evidence="1">
    <location>
        <begin position="1"/>
        <end position="24"/>
    </location>
</feature>
<comment type="caution">
    <text evidence="2">The sequence shown here is derived from an EMBL/GenBank/DDBJ whole genome shotgun (WGS) entry which is preliminary data.</text>
</comment>
<dbReference type="RefSeq" id="WP_133818657.1">
    <property type="nucleotide sequence ID" value="NZ_SNZH01000006.1"/>
</dbReference>
<dbReference type="EMBL" id="SNZH01000006">
    <property type="protein sequence ID" value="TDR43904.1"/>
    <property type="molecule type" value="Genomic_DNA"/>
</dbReference>
<dbReference type="GO" id="GO:0005507">
    <property type="term" value="F:copper ion binding"/>
    <property type="evidence" value="ECO:0007669"/>
    <property type="project" value="InterPro"/>
</dbReference>
<dbReference type="SUPFAM" id="SSF49998">
    <property type="entry name" value="Amine oxidase catalytic domain"/>
    <property type="match status" value="1"/>
</dbReference>
<dbReference type="Proteomes" id="UP000295293">
    <property type="component" value="Unassembled WGS sequence"/>
</dbReference>
<gene>
    <name evidence="2" type="ORF">DFR29_10646</name>
</gene>
<dbReference type="GO" id="GO:0008131">
    <property type="term" value="F:primary methylamine oxidase activity"/>
    <property type="evidence" value="ECO:0007669"/>
    <property type="project" value="InterPro"/>
</dbReference>
<proteinExistence type="predicted"/>
<evidence type="ECO:0000256" key="1">
    <source>
        <dbReference type="SAM" id="SignalP"/>
    </source>
</evidence>
<dbReference type="AlphaFoldDB" id="A0A4R6YY19"/>
<dbReference type="GO" id="GO:0009308">
    <property type="term" value="P:amine metabolic process"/>
    <property type="evidence" value="ECO:0007669"/>
    <property type="project" value="InterPro"/>
</dbReference>
<evidence type="ECO:0008006" key="4">
    <source>
        <dbReference type="Google" id="ProtNLM"/>
    </source>
</evidence>
<evidence type="ECO:0000313" key="2">
    <source>
        <dbReference type="EMBL" id="TDR43904.1"/>
    </source>
</evidence>
<dbReference type="GO" id="GO:0048038">
    <property type="term" value="F:quinone binding"/>
    <property type="evidence" value="ECO:0007669"/>
    <property type="project" value="InterPro"/>
</dbReference>
<protein>
    <recommendedName>
        <fullName evidence="4">Lysyl oxidase</fullName>
    </recommendedName>
</protein>
<keyword evidence="3" id="KW-1185">Reference proteome</keyword>
<keyword evidence="1" id="KW-0732">Signal</keyword>
<name>A0A4R6YY19_9GAMM</name>
<dbReference type="InterPro" id="IPR036460">
    <property type="entry name" value="Cu_amine_oxidase_C_sf"/>
</dbReference>
<feature type="chain" id="PRO_5020493533" description="Lysyl oxidase" evidence="1">
    <location>
        <begin position="25"/>
        <end position="398"/>
    </location>
</feature>
<evidence type="ECO:0000313" key="3">
    <source>
        <dbReference type="Proteomes" id="UP000295293"/>
    </source>
</evidence>
<organism evidence="2 3">
    <name type="scientific">Tahibacter aquaticus</name>
    <dbReference type="NCBI Taxonomy" id="520092"/>
    <lineage>
        <taxon>Bacteria</taxon>
        <taxon>Pseudomonadati</taxon>
        <taxon>Pseudomonadota</taxon>
        <taxon>Gammaproteobacteria</taxon>
        <taxon>Lysobacterales</taxon>
        <taxon>Rhodanobacteraceae</taxon>
        <taxon>Tahibacter</taxon>
    </lineage>
</organism>
<sequence length="398" mass="42812">MKTAYLVRAMAVLVLGGFSASLLAAHPNCAVSGGTLLKWPATGPAVWEMCWLAPGSSSGVQGSGLEVRDVYYKGIQVAKRFHSPILFAEYRNGSGGDCYRDWKDANAKFAATPAVRNQLGVPGSFLATTTCDISKDATASHGTCPFSNLSPNPFVNADCQASGVAIEDRTNALNPEDSYVLLTTQYSASWYQYASRIAFYANGDINPEFGYGNSNGTYNNVTHWHHNYWRLDFDIAGAAHDQISANGVLKPTEFTDLRSLTGGPGGGPTYWEISDSVQNFGFRITSGAGDYTPVNESGRGLHTVDVIGTKFINNEFSDKADNNLSDCQMVASNLANGESLADTDVVFYYTASVRDSTSNNWPTSGSGAIPQDSMVCKKVGPLITPVGDWPLFRDTFEP</sequence>
<dbReference type="OrthoDB" id="9772590at2"/>